<feature type="domain" description="PRONE" evidence="3">
    <location>
        <begin position="1"/>
        <end position="119"/>
    </location>
</feature>
<keyword evidence="1 2" id="KW-0344">Guanine-nucleotide releasing factor</keyword>
<organism evidence="4 5">
    <name type="scientific">Ziziphus jujuba var. spinosa</name>
    <dbReference type="NCBI Taxonomy" id="714518"/>
    <lineage>
        <taxon>Eukaryota</taxon>
        <taxon>Viridiplantae</taxon>
        <taxon>Streptophyta</taxon>
        <taxon>Embryophyta</taxon>
        <taxon>Tracheophyta</taxon>
        <taxon>Spermatophyta</taxon>
        <taxon>Magnoliopsida</taxon>
        <taxon>eudicotyledons</taxon>
        <taxon>Gunneridae</taxon>
        <taxon>Pentapetalae</taxon>
        <taxon>rosids</taxon>
        <taxon>fabids</taxon>
        <taxon>Rosales</taxon>
        <taxon>Rhamnaceae</taxon>
        <taxon>Paliureae</taxon>
        <taxon>Ziziphus</taxon>
    </lineage>
</organism>
<evidence type="ECO:0000313" key="5">
    <source>
        <dbReference type="Proteomes" id="UP000813462"/>
    </source>
</evidence>
<dbReference type="Gene3D" id="1.20.58.2010">
    <property type="entry name" value="PRONE domain, subdomain 1"/>
    <property type="match status" value="2"/>
</dbReference>
<sequence length="164" mass="18519">MNQILKATMAINSSVLAEMEIPNAYLQSLPKVKGFAGNMHRNKLLAYRLETLLQNLKMWFPGLPRTTLDMSKIQYNKDVGQSIFESYSNVMESLAFNIMARIDDLLYIDDATKQHSASESITLYDQGRFGGTLPRRKQRSPSPFSIQHTSCASPITLPASYPRN</sequence>
<dbReference type="PANTHER" id="PTHR33101:SF50">
    <property type="entry name" value="ROP GUANINE NUCLEOTIDE EXCHANGE FACTOR 1-LIKE"/>
    <property type="match status" value="1"/>
</dbReference>
<dbReference type="EMBL" id="JAEACU010000003">
    <property type="protein sequence ID" value="KAH7537282.1"/>
    <property type="molecule type" value="Genomic_DNA"/>
</dbReference>
<protein>
    <recommendedName>
        <fullName evidence="3">PRONE domain-containing protein</fullName>
    </recommendedName>
</protein>
<dbReference type="InterPro" id="IPR038937">
    <property type="entry name" value="RopGEF"/>
</dbReference>
<accession>A0A978VP07</accession>
<dbReference type="AlphaFoldDB" id="A0A978VP07"/>
<reference evidence="4" key="1">
    <citation type="journal article" date="2021" name="Front. Plant Sci.">
        <title>Chromosome-Scale Genome Assembly for Chinese Sour Jujube and Insights Into Its Genome Evolution and Domestication Signature.</title>
        <authorList>
            <person name="Shen L.-Y."/>
            <person name="Luo H."/>
            <person name="Wang X.-L."/>
            <person name="Wang X.-M."/>
            <person name="Qiu X.-J."/>
            <person name="Liu H."/>
            <person name="Zhou S.-S."/>
            <person name="Jia K.-H."/>
            <person name="Nie S."/>
            <person name="Bao Y.-T."/>
            <person name="Zhang R.-G."/>
            <person name="Yun Q.-Z."/>
            <person name="Chai Y.-H."/>
            <person name="Lu J.-Y."/>
            <person name="Li Y."/>
            <person name="Zhao S.-W."/>
            <person name="Mao J.-F."/>
            <person name="Jia S.-G."/>
            <person name="Mao Y.-M."/>
        </authorList>
    </citation>
    <scope>NUCLEOTIDE SEQUENCE</scope>
    <source>
        <strain evidence="4">AT0</strain>
        <tissue evidence="4">Leaf</tissue>
    </source>
</reference>
<dbReference type="GO" id="GO:0005085">
    <property type="term" value="F:guanyl-nucleotide exchange factor activity"/>
    <property type="evidence" value="ECO:0007669"/>
    <property type="project" value="UniProtKB-UniRule"/>
</dbReference>
<name>A0A978VP07_ZIZJJ</name>
<dbReference type="InterPro" id="IPR005512">
    <property type="entry name" value="PRONE_dom"/>
</dbReference>
<evidence type="ECO:0000256" key="1">
    <source>
        <dbReference type="ARBA" id="ARBA00022658"/>
    </source>
</evidence>
<dbReference type="PROSITE" id="PS51334">
    <property type="entry name" value="PRONE"/>
    <property type="match status" value="1"/>
</dbReference>
<evidence type="ECO:0000256" key="2">
    <source>
        <dbReference type="PROSITE-ProRule" id="PRU00663"/>
    </source>
</evidence>
<dbReference type="Proteomes" id="UP000813462">
    <property type="component" value="Unassembled WGS sequence"/>
</dbReference>
<proteinExistence type="predicted"/>
<comment type="caution">
    <text evidence="4">The sequence shown here is derived from an EMBL/GenBank/DDBJ whole genome shotgun (WGS) entry which is preliminary data.</text>
</comment>
<gene>
    <name evidence="4" type="ORF">FEM48_Zijuj03G0076200</name>
</gene>
<dbReference type="PANTHER" id="PTHR33101">
    <property type="entry name" value="ROP GUANINE NUCLEOTIDE EXCHANGE FACTOR 1"/>
    <property type="match status" value="1"/>
</dbReference>
<dbReference type="Pfam" id="PF03759">
    <property type="entry name" value="PRONE"/>
    <property type="match status" value="1"/>
</dbReference>
<evidence type="ECO:0000259" key="3">
    <source>
        <dbReference type="PROSITE" id="PS51334"/>
    </source>
</evidence>
<evidence type="ECO:0000313" key="4">
    <source>
        <dbReference type="EMBL" id="KAH7537282.1"/>
    </source>
</evidence>